<keyword evidence="2" id="KW-1185">Reference proteome</keyword>
<reference evidence="1 2" key="1">
    <citation type="submission" date="2019-03" db="EMBL/GenBank/DDBJ databases">
        <title>First draft genome of Liparis tanakae, snailfish: a comprehensive survey of snailfish specific genes.</title>
        <authorList>
            <person name="Kim W."/>
            <person name="Song I."/>
            <person name="Jeong J.-H."/>
            <person name="Kim D."/>
            <person name="Kim S."/>
            <person name="Ryu S."/>
            <person name="Song J.Y."/>
            <person name="Lee S.K."/>
        </authorList>
    </citation>
    <scope>NUCLEOTIDE SEQUENCE [LARGE SCALE GENOMIC DNA]</scope>
    <source>
        <tissue evidence="1">Muscle</tissue>
    </source>
</reference>
<name>A0A4Z2GIA1_9TELE</name>
<organism evidence="1 2">
    <name type="scientific">Liparis tanakae</name>
    <name type="common">Tanaka's snailfish</name>
    <dbReference type="NCBI Taxonomy" id="230148"/>
    <lineage>
        <taxon>Eukaryota</taxon>
        <taxon>Metazoa</taxon>
        <taxon>Chordata</taxon>
        <taxon>Craniata</taxon>
        <taxon>Vertebrata</taxon>
        <taxon>Euteleostomi</taxon>
        <taxon>Actinopterygii</taxon>
        <taxon>Neopterygii</taxon>
        <taxon>Teleostei</taxon>
        <taxon>Neoteleostei</taxon>
        <taxon>Acanthomorphata</taxon>
        <taxon>Eupercaria</taxon>
        <taxon>Perciformes</taxon>
        <taxon>Cottioidei</taxon>
        <taxon>Cottales</taxon>
        <taxon>Liparidae</taxon>
        <taxon>Liparis</taxon>
    </lineage>
</organism>
<protein>
    <submittedName>
        <fullName evidence="1">Uncharacterized protein</fullName>
    </submittedName>
</protein>
<dbReference type="OrthoDB" id="10675101at2759"/>
<comment type="caution">
    <text evidence="1">The sequence shown here is derived from an EMBL/GenBank/DDBJ whole genome shotgun (WGS) entry which is preliminary data.</text>
</comment>
<evidence type="ECO:0000313" key="1">
    <source>
        <dbReference type="EMBL" id="TNN53119.1"/>
    </source>
</evidence>
<dbReference type="EMBL" id="SRLO01000526">
    <property type="protein sequence ID" value="TNN53119.1"/>
    <property type="molecule type" value="Genomic_DNA"/>
</dbReference>
<evidence type="ECO:0000313" key="2">
    <source>
        <dbReference type="Proteomes" id="UP000314294"/>
    </source>
</evidence>
<sequence length="253" mass="27450">MFPFWLEMSSDGFVFSSNRSALAFMKAFSTSRSKRRLFPLTSLPLRVDLVAVHGVAAVQGAQVALDGELPVHHGILGHQVRLVEVVRVLHVGSSETWRDASGINKTEMFTGAGLQPVDGVEERGRPPVAGVGGVHALHVRVARVLKQLHEDRLHGLGLVDDGLRADLQAPHAVVGQAVPLHQPLDHRQAQGVDVLAVRAEAHAGLAQAHGVFAGRHAVQLLQLRLVHELRREVQLQGDDAHVFGPWTQTTERG</sequence>
<gene>
    <name evidence="1" type="ORF">EYF80_036701</name>
</gene>
<dbReference type="Proteomes" id="UP000314294">
    <property type="component" value="Unassembled WGS sequence"/>
</dbReference>
<dbReference type="AlphaFoldDB" id="A0A4Z2GIA1"/>
<accession>A0A4Z2GIA1</accession>
<proteinExistence type="predicted"/>